<feature type="region of interest" description="Disordered" evidence="2">
    <location>
        <begin position="94"/>
        <end position="122"/>
    </location>
</feature>
<proteinExistence type="evidence at transcript level"/>
<protein>
    <submittedName>
        <fullName evidence="5">CXCLF6</fullName>
    </submittedName>
</protein>
<dbReference type="GO" id="GO:0006955">
    <property type="term" value="P:immune response"/>
    <property type="evidence" value="ECO:0007669"/>
    <property type="project" value="InterPro"/>
</dbReference>
<organism evidence="5">
    <name type="scientific">Larimichthys crocea</name>
    <name type="common">Large yellow croaker</name>
    <name type="synonym">Pseudosciaena crocea</name>
    <dbReference type="NCBI Taxonomy" id="215358"/>
    <lineage>
        <taxon>Eukaryota</taxon>
        <taxon>Metazoa</taxon>
        <taxon>Chordata</taxon>
        <taxon>Craniata</taxon>
        <taxon>Vertebrata</taxon>
        <taxon>Euteleostomi</taxon>
        <taxon>Actinopterygii</taxon>
        <taxon>Neopterygii</taxon>
        <taxon>Teleostei</taxon>
        <taxon>Neoteleostei</taxon>
        <taxon>Acanthomorphata</taxon>
        <taxon>Eupercaria</taxon>
        <taxon>Sciaenidae</taxon>
        <taxon>Larimichthys</taxon>
    </lineage>
</organism>
<dbReference type="GO" id="GO:0008009">
    <property type="term" value="F:chemokine activity"/>
    <property type="evidence" value="ECO:0007669"/>
    <property type="project" value="InterPro"/>
</dbReference>
<dbReference type="InterPro" id="IPR036048">
    <property type="entry name" value="Interleukin_8-like_sf"/>
</dbReference>
<evidence type="ECO:0000259" key="4">
    <source>
        <dbReference type="SMART" id="SM00199"/>
    </source>
</evidence>
<dbReference type="EMBL" id="MH917690">
    <property type="protein sequence ID" value="AYA73864.1"/>
    <property type="molecule type" value="mRNA"/>
</dbReference>
<dbReference type="RefSeq" id="XP_027144098.1">
    <property type="nucleotide sequence ID" value="XM_027288297.1"/>
</dbReference>
<evidence type="ECO:0000256" key="1">
    <source>
        <dbReference type="ARBA" id="ARBA00022514"/>
    </source>
</evidence>
<dbReference type="GeneID" id="109136981"/>
<dbReference type="KEGG" id="lco:104939600"/>
<dbReference type="GeneID" id="113747690"/>
<dbReference type="GeneID" id="104939600"/>
<feature type="signal peptide" evidence="3">
    <location>
        <begin position="1"/>
        <end position="19"/>
    </location>
</feature>
<name>A0A385NKH3_LARCR</name>
<evidence type="ECO:0000313" key="5">
    <source>
        <dbReference type="EMBL" id="AYA73864.1"/>
    </source>
</evidence>
<accession>A0A385NKH3</accession>
<feature type="domain" description="Chemokine interleukin-8-like" evidence="4">
    <location>
        <begin position="25"/>
        <end position="87"/>
    </location>
</feature>
<dbReference type="KEGG" id="lco:109136981"/>
<dbReference type="RefSeq" id="XP_019109442.1">
    <property type="nucleotide sequence ID" value="XM_019253897.2"/>
</dbReference>
<keyword evidence="1" id="KW-0202">Cytokine</keyword>
<dbReference type="InterPro" id="IPR001811">
    <property type="entry name" value="Chemokine_IL8-like_dom"/>
</dbReference>
<feature type="chain" id="PRO_5017451809" evidence="3">
    <location>
        <begin position="20"/>
        <end position="122"/>
    </location>
</feature>
<keyword evidence="3" id="KW-0732">Signal</keyword>
<dbReference type="Pfam" id="PF00048">
    <property type="entry name" value="IL8"/>
    <property type="match status" value="1"/>
</dbReference>
<dbReference type="GO" id="GO:0005615">
    <property type="term" value="C:extracellular space"/>
    <property type="evidence" value="ECO:0007669"/>
    <property type="project" value="UniProtKB-KW"/>
</dbReference>
<reference evidence="5" key="1">
    <citation type="submission" date="2018-09" db="EMBL/GenBank/DDBJ databases">
        <title>Molecular characterization of a new fish specific chemokine CXCLF6 in large yellow croaker (Larimichthys crocea) and its role in inflammatory response.</title>
        <authorList>
            <person name="Mu Y."/>
            <person name="Zhou S."/>
            <person name="Ao J."/>
            <person name="Chen X."/>
        </authorList>
    </citation>
    <scope>NUCLEOTIDE SEQUENCE</scope>
</reference>
<dbReference type="SMART" id="SM00199">
    <property type="entry name" value="SCY"/>
    <property type="match status" value="1"/>
</dbReference>
<dbReference type="Gene3D" id="2.40.50.40">
    <property type="match status" value="1"/>
</dbReference>
<sequence length="122" mass="13227">MNSAAVAFLTCLLVFYAQGQPANRSSKCKCLNGYVGKIKPQDIKAGPVTHEPSIFCPRTEIIITTTENKEKCVNPHSPLGKLILKNKNKYQKNATVNTTAASSSTDKTTASSSTRLHTTSRL</sequence>
<dbReference type="PANTHER" id="PTHR12015">
    <property type="entry name" value="SMALL INDUCIBLE CYTOKINE A"/>
    <property type="match status" value="1"/>
</dbReference>
<dbReference type="AlphaFoldDB" id="A0A385NKH3"/>
<dbReference type="OrthoDB" id="8894385at2759"/>
<evidence type="ECO:0000256" key="2">
    <source>
        <dbReference type="SAM" id="MobiDB-lite"/>
    </source>
</evidence>
<dbReference type="RefSeq" id="XP_010754457.1">
    <property type="nucleotide sequence ID" value="XM_010756155.3"/>
</dbReference>
<dbReference type="InterPro" id="IPR039809">
    <property type="entry name" value="Chemokine_b/g/d"/>
</dbReference>
<evidence type="ECO:0000256" key="3">
    <source>
        <dbReference type="SAM" id="SignalP"/>
    </source>
</evidence>
<dbReference type="KEGG" id="lco:113747690"/>
<dbReference type="SUPFAM" id="SSF54117">
    <property type="entry name" value="Interleukin 8-like chemokines"/>
    <property type="match status" value="1"/>
</dbReference>